<keyword evidence="2" id="KW-1185">Reference proteome</keyword>
<name>A0A9X2G7P4_9ACTN</name>
<evidence type="ECO:0000313" key="2">
    <source>
        <dbReference type="Proteomes" id="UP001139648"/>
    </source>
</evidence>
<protein>
    <submittedName>
        <fullName evidence="1">Uncharacterized protein</fullName>
    </submittedName>
</protein>
<dbReference type="EMBL" id="JAMZEB010000001">
    <property type="protein sequence ID" value="MCP2353796.1"/>
    <property type="molecule type" value="Genomic_DNA"/>
</dbReference>
<evidence type="ECO:0000313" key="1">
    <source>
        <dbReference type="EMBL" id="MCP2353796.1"/>
    </source>
</evidence>
<organism evidence="1 2">
    <name type="scientific">Nonomuraea thailandensis</name>
    <dbReference type="NCBI Taxonomy" id="1188745"/>
    <lineage>
        <taxon>Bacteria</taxon>
        <taxon>Bacillati</taxon>
        <taxon>Actinomycetota</taxon>
        <taxon>Actinomycetes</taxon>
        <taxon>Streptosporangiales</taxon>
        <taxon>Streptosporangiaceae</taxon>
        <taxon>Nonomuraea</taxon>
    </lineage>
</organism>
<sequence>MASYESMRRWLGDTGFVHGEATLQSLAIGVSFRRGGRRRAAFRIRGKRDGFLLMGLLSRRLS</sequence>
<dbReference type="Proteomes" id="UP001139648">
    <property type="component" value="Unassembled WGS sequence"/>
</dbReference>
<reference evidence="1" key="1">
    <citation type="submission" date="2022-06" db="EMBL/GenBank/DDBJ databases">
        <title>Sequencing the genomes of 1000 actinobacteria strains.</title>
        <authorList>
            <person name="Klenk H.-P."/>
        </authorList>
    </citation>
    <scope>NUCLEOTIDE SEQUENCE</scope>
    <source>
        <strain evidence="1">DSM 46694</strain>
    </source>
</reference>
<comment type="caution">
    <text evidence="1">The sequence shown here is derived from an EMBL/GenBank/DDBJ whole genome shotgun (WGS) entry which is preliminary data.</text>
</comment>
<accession>A0A9X2G7P4</accession>
<dbReference type="AlphaFoldDB" id="A0A9X2G7P4"/>
<gene>
    <name evidence="1" type="ORF">HD597_000816</name>
</gene>
<proteinExistence type="predicted"/>
<dbReference type="RefSeq" id="WP_253740292.1">
    <property type="nucleotide sequence ID" value="NZ_BAABKA010000078.1"/>
</dbReference>